<dbReference type="AlphaFoldDB" id="A1AYR3"/>
<dbReference type="KEGG" id="pde:Pden_0293"/>
<dbReference type="Proteomes" id="UP000000361">
    <property type="component" value="Chromosome 1"/>
</dbReference>
<evidence type="ECO:0000313" key="3">
    <source>
        <dbReference type="EMBL" id="ABL68407.1"/>
    </source>
</evidence>
<keyword evidence="2" id="KW-0812">Transmembrane</keyword>
<dbReference type="EMBL" id="CP000489">
    <property type="protein sequence ID" value="ABL68407.1"/>
    <property type="molecule type" value="Genomic_DNA"/>
</dbReference>
<protein>
    <submittedName>
        <fullName evidence="3">Uncharacterized protein</fullName>
    </submittedName>
</protein>
<sequence>MGSILHEPPSDDHAESIGIPGHPRPMRRGCSWHRPGGPLHARCLRDGDEGQAGPDRTTPPRHGWRAEARPLRDALRFPPAPFRRRPPFHQKSRTMLKKLTPDSVSRSDRDQDRGFPLGIVVLASLAAVAATALAWLMGWGLPWLVATYCLTGSVALLGLAWHKASRPDSEERYENADAAETGHAPRRAAVSGRPR</sequence>
<dbReference type="EnsemblBacteria" id="ABL68407">
    <property type="protein sequence ID" value="ABL68407"/>
    <property type="gene ID" value="Pden_0293"/>
</dbReference>
<feature type="compositionally biased region" description="Basic residues" evidence="1">
    <location>
        <begin position="82"/>
        <end position="96"/>
    </location>
</feature>
<reference evidence="4" key="1">
    <citation type="submission" date="2006-12" db="EMBL/GenBank/DDBJ databases">
        <title>Complete sequence of chromosome 1 of Paracoccus denitrificans PD1222.</title>
        <authorList>
            <person name="Copeland A."/>
            <person name="Lucas S."/>
            <person name="Lapidus A."/>
            <person name="Barry K."/>
            <person name="Detter J.C."/>
            <person name="Glavina del Rio T."/>
            <person name="Hammon N."/>
            <person name="Israni S."/>
            <person name="Dalin E."/>
            <person name="Tice H."/>
            <person name="Pitluck S."/>
            <person name="Munk A.C."/>
            <person name="Brettin T."/>
            <person name="Bruce D."/>
            <person name="Han C."/>
            <person name="Tapia R."/>
            <person name="Gilna P."/>
            <person name="Schmutz J."/>
            <person name="Larimer F."/>
            <person name="Land M."/>
            <person name="Hauser L."/>
            <person name="Kyrpides N."/>
            <person name="Lykidis A."/>
            <person name="Spiro S."/>
            <person name="Richardson D.J."/>
            <person name="Moir J.W.B."/>
            <person name="Ferguson S.J."/>
            <person name="van Spanning R.J.M."/>
            <person name="Richardson P."/>
        </authorList>
    </citation>
    <scope>NUCLEOTIDE SEQUENCE [LARGE SCALE GENOMIC DNA]</scope>
    <source>
        <strain evidence="4">Pd 1222</strain>
    </source>
</reference>
<dbReference type="HOGENOM" id="CLU_1395166_0_0_5"/>
<feature type="region of interest" description="Disordered" evidence="1">
    <location>
        <begin position="167"/>
        <end position="195"/>
    </location>
</feature>
<feature type="region of interest" description="Disordered" evidence="1">
    <location>
        <begin position="1"/>
        <end position="110"/>
    </location>
</feature>
<feature type="compositionally biased region" description="Basic and acidic residues" evidence="1">
    <location>
        <begin position="64"/>
        <end position="75"/>
    </location>
</feature>
<name>A1AYR3_PARDP</name>
<organism evidence="3 4">
    <name type="scientific">Paracoccus denitrificans (strain Pd 1222)</name>
    <dbReference type="NCBI Taxonomy" id="318586"/>
    <lineage>
        <taxon>Bacteria</taxon>
        <taxon>Pseudomonadati</taxon>
        <taxon>Pseudomonadota</taxon>
        <taxon>Alphaproteobacteria</taxon>
        <taxon>Rhodobacterales</taxon>
        <taxon>Paracoccaceae</taxon>
        <taxon>Paracoccus</taxon>
    </lineage>
</organism>
<proteinExistence type="predicted"/>
<evidence type="ECO:0000256" key="1">
    <source>
        <dbReference type="SAM" id="MobiDB-lite"/>
    </source>
</evidence>
<evidence type="ECO:0000256" key="2">
    <source>
        <dbReference type="SAM" id="Phobius"/>
    </source>
</evidence>
<gene>
    <name evidence="3" type="ordered locus">Pden_0293</name>
</gene>
<accession>A1AYR3</accession>
<feature type="transmembrane region" description="Helical" evidence="2">
    <location>
        <begin position="115"/>
        <end position="137"/>
    </location>
</feature>
<feature type="transmembrane region" description="Helical" evidence="2">
    <location>
        <begin position="143"/>
        <end position="162"/>
    </location>
</feature>
<dbReference type="eggNOG" id="ENOG50313PM">
    <property type="taxonomic scope" value="Bacteria"/>
</dbReference>
<keyword evidence="2" id="KW-0472">Membrane</keyword>
<keyword evidence="4" id="KW-1185">Reference proteome</keyword>
<keyword evidence="2" id="KW-1133">Transmembrane helix</keyword>
<evidence type="ECO:0000313" key="4">
    <source>
        <dbReference type="Proteomes" id="UP000000361"/>
    </source>
</evidence>